<evidence type="ECO:0000313" key="8">
    <source>
        <dbReference type="EMBL" id="GKT23680.1"/>
    </source>
</evidence>
<dbReference type="Proteomes" id="UP001057375">
    <property type="component" value="Unassembled WGS sequence"/>
</dbReference>
<keyword evidence="5" id="KW-0206">Cytoskeleton</keyword>
<feature type="compositionally biased region" description="Acidic residues" evidence="7">
    <location>
        <begin position="35"/>
        <end position="47"/>
    </location>
</feature>
<comment type="subcellular location">
    <subcellularLocation>
        <location evidence="1">Cytoplasm</location>
        <location evidence="1">Cytoskeleton</location>
        <location evidence="1">Cilium basal body</location>
    </subcellularLocation>
</comment>
<keyword evidence="6" id="KW-0966">Cell projection</keyword>
<evidence type="ECO:0000256" key="7">
    <source>
        <dbReference type="SAM" id="MobiDB-lite"/>
    </source>
</evidence>
<reference evidence="8" key="1">
    <citation type="submission" date="2022-03" db="EMBL/GenBank/DDBJ databases">
        <title>Draft genome sequence of Aduncisulcus paluster, a free-living microaerophilic Fornicata.</title>
        <authorList>
            <person name="Yuyama I."/>
            <person name="Kume K."/>
            <person name="Tamura T."/>
            <person name="Inagaki Y."/>
            <person name="Hashimoto T."/>
        </authorList>
    </citation>
    <scope>NUCLEOTIDE SEQUENCE</scope>
    <source>
        <strain evidence="8">NY0171</strain>
    </source>
</reference>
<evidence type="ECO:0000256" key="1">
    <source>
        <dbReference type="ARBA" id="ARBA00004120"/>
    </source>
</evidence>
<evidence type="ECO:0000256" key="6">
    <source>
        <dbReference type="ARBA" id="ARBA00023273"/>
    </source>
</evidence>
<keyword evidence="9" id="KW-1185">Reference proteome</keyword>
<feature type="compositionally biased region" description="Acidic residues" evidence="7">
    <location>
        <begin position="1"/>
        <end position="27"/>
    </location>
</feature>
<name>A0ABQ5JZM5_9EUKA</name>
<feature type="region of interest" description="Disordered" evidence="7">
    <location>
        <begin position="1"/>
        <end position="62"/>
    </location>
</feature>
<comment type="similarity">
    <text evidence="2">Belongs to the IFT46 family.</text>
</comment>
<evidence type="ECO:0000256" key="2">
    <source>
        <dbReference type="ARBA" id="ARBA00007700"/>
    </source>
</evidence>
<organism evidence="8 9">
    <name type="scientific">Aduncisulcus paluster</name>
    <dbReference type="NCBI Taxonomy" id="2918883"/>
    <lineage>
        <taxon>Eukaryota</taxon>
        <taxon>Metamonada</taxon>
        <taxon>Carpediemonas-like organisms</taxon>
        <taxon>Aduncisulcus</taxon>
    </lineage>
</organism>
<sequence>MPIDESYENNDFEENDSDEVEMEEEEVEGRFDGTDGLEEFDPIEDDTFGATSPTHTIDNDNDSMFSGGDDSALFDFIDAFQPHEIQLDTKLQPFVFEYMPAIGDIDPFVKVERPDGKKDLLGVAIPDEAANIQSDPSVLEVKLQSISKQYGIMHSQSGGVWTAETDEDIDKWIDEIEKIHAEQPPSEFVYSDTMPDVESLMDTLPREVEMTLRKTGIPPPDIDLSLEEYARVVCSLCDIPVHSTRSGLVEALHLFFTLFSDIQQNQHFDHNFE</sequence>
<keyword evidence="3" id="KW-0963">Cytoplasm</keyword>
<keyword evidence="4" id="KW-0969">Cilium</keyword>
<evidence type="ECO:0000256" key="5">
    <source>
        <dbReference type="ARBA" id="ARBA00023212"/>
    </source>
</evidence>
<evidence type="ECO:0000256" key="3">
    <source>
        <dbReference type="ARBA" id="ARBA00022490"/>
    </source>
</evidence>
<dbReference type="EMBL" id="BQXS01012480">
    <property type="protein sequence ID" value="GKT23680.1"/>
    <property type="molecule type" value="Genomic_DNA"/>
</dbReference>
<dbReference type="Pfam" id="PF12317">
    <property type="entry name" value="IFT46_B_C"/>
    <property type="match status" value="1"/>
</dbReference>
<evidence type="ECO:0000313" key="9">
    <source>
        <dbReference type="Proteomes" id="UP001057375"/>
    </source>
</evidence>
<evidence type="ECO:0000256" key="4">
    <source>
        <dbReference type="ARBA" id="ARBA00023069"/>
    </source>
</evidence>
<dbReference type="PANTHER" id="PTHR13376">
    <property type="entry name" value="INTRAFLAGELLAR TRANSPORT PROTEIN 46 HOMOLOG"/>
    <property type="match status" value="1"/>
</dbReference>
<dbReference type="PANTHER" id="PTHR13376:SF0">
    <property type="entry name" value="INTRAFLAGELLAR TRANSPORT PROTEIN 46 HOMOLOG"/>
    <property type="match status" value="1"/>
</dbReference>
<gene>
    <name evidence="8" type="ORF">ADUPG1_012498</name>
</gene>
<dbReference type="InterPro" id="IPR022088">
    <property type="entry name" value="Intraflagellar_transp_cmplxB"/>
</dbReference>
<protein>
    <submittedName>
        <fullName evidence="8">Intraflagellar transport complex B protein 46 like protein</fullName>
    </submittedName>
</protein>
<accession>A0ABQ5JZM5</accession>
<proteinExistence type="inferred from homology"/>
<comment type="caution">
    <text evidence="8">The sequence shown here is derived from an EMBL/GenBank/DDBJ whole genome shotgun (WGS) entry which is preliminary data.</text>
</comment>